<gene>
    <name evidence="2" type="ORF">FF011L_27760</name>
</gene>
<accession>A0A517MGK0</accession>
<evidence type="ECO:0008006" key="4">
    <source>
        <dbReference type="Google" id="ProtNLM"/>
    </source>
</evidence>
<dbReference type="EMBL" id="CP036262">
    <property type="protein sequence ID" value="QDS93999.1"/>
    <property type="molecule type" value="Genomic_DNA"/>
</dbReference>
<dbReference type="InterPro" id="IPR032287">
    <property type="entry name" value="DUF4838"/>
</dbReference>
<dbReference type="GO" id="GO:0005975">
    <property type="term" value="P:carbohydrate metabolic process"/>
    <property type="evidence" value="ECO:0007669"/>
    <property type="project" value="UniProtKB-ARBA"/>
</dbReference>
<evidence type="ECO:0000313" key="3">
    <source>
        <dbReference type="Proteomes" id="UP000320672"/>
    </source>
</evidence>
<dbReference type="PANTHER" id="PTHR47406:SF2">
    <property type="entry name" value="ALPHA GLUCURONIDASE N-TERMINAL DOMAIN-CONTAINING PROTEIN"/>
    <property type="match status" value="1"/>
</dbReference>
<keyword evidence="1" id="KW-0378">Hydrolase</keyword>
<dbReference type="Gene3D" id="2.60.40.1190">
    <property type="match status" value="1"/>
</dbReference>
<dbReference type="Pfam" id="PF16126">
    <property type="entry name" value="DUF4838"/>
    <property type="match status" value="1"/>
</dbReference>
<name>A0A517MGK0_9BACT</name>
<reference evidence="2 3" key="1">
    <citation type="submission" date="2019-02" db="EMBL/GenBank/DDBJ databases">
        <title>Deep-cultivation of Planctomycetes and their phenomic and genomic characterization uncovers novel biology.</title>
        <authorList>
            <person name="Wiegand S."/>
            <person name="Jogler M."/>
            <person name="Boedeker C."/>
            <person name="Pinto D."/>
            <person name="Vollmers J."/>
            <person name="Rivas-Marin E."/>
            <person name="Kohn T."/>
            <person name="Peeters S.H."/>
            <person name="Heuer A."/>
            <person name="Rast P."/>
            <person name="Oberbeckmann S."/>
            <person name="Bunk B."/>
            <person name="Jeske O."/>
            <person name="Meyerdierks A."/>
            <person name="Storesund J.E."/>
            <person name="Kallscheuer N."/>
            <person name="Luecker S."/>
            <person name="Lage O.M."/>
            <person name="Pohl T."/>
            <person name="Merkel B.J."/>
            <person name="Hornburger P."/>
            <person name="Mueller R.-W."/>
            <person name="Bruemmer F."/>
            <person name="Labrenz M."/>
            <person name="Spormann A.M."/>
            <person name="Op den Camp H."/>
            <person name="Overmann J."/>
            <person name="Amann R."/>
            <person name="Jetten M.S.M."/>
            <person name="Mascher T."/>
            <person name="Medema M.H."/>
            <person name="Devos D.P."/>
            <person name="Kaster A.-K."/>
            <person name="Ovreas L."/>
            <person name="Rohde M."/>
            <person name="Galperin M.Y."/>
            <person name="Jogler C."/>
        </authorList>
    </citation>
    <scope>NUCLEOTIDE SEQUENCE [LARGE SCALE GENOMIC DNA]</scope>
    <source>
        <strain evidence="2 3">FF011L</strain>
    </source>
</reference>
<dbReference type="GO" id="GO:0016787">
    <property type="term" value="F:hydrolase activity"/>
    <property type="evidence" value="ECO:0007669"/>
    <property type="project" value="UniProtKB-KW"/>
</dbReference>
<dbReference type="AlphaFoldDB" id="A0A517MGK0"/>
<sequence length="1011" mass="114479">MHIMTPSLVFSCLTLRLCGAWLLVAVPTVLTASNETVITRFPVEAENSYRLQFEAESNAEGAEWFLRTIDGDGRVPHAGCQDYPWQQITPGKNSYSHVFRAPPQAASVEFVVRWDTEQPKIGGCGLEPVQNASLLINGDFQEGEGNFSGWSEHNNVEFIEVDGKTALKVLHNGYALTDPIPVKGNARYRFVRGSTMPTSVLEYDADLHPLTPKSYGRKLELQTDSATRYFRFLYQTSFDHIPIYRTNTITSVGLVAVDETDADRSVNTSPFPGEIVLGSRCDPREEFAARELQYWIGEITGKRIPVLANPTSDDHLRIFLGEDWATDFEEDKAFLKGTDGYAVRRVGNNIFLFGVQPRGMLFGVYAFLERNSDIIWPRPLPEFAAIFSKNPELVFDNTNFRSRPAFKIRELRFSGSDPNPVWSQLWSGRNGSNSPMTLGKGFQYQQWRSGATIGMGGGYIWSFIGLEEEDETLYPLVNGNRLRNMWRQPCYTHPDVPRIMAKNASEMLESVPGMKLEFLICRVGDNWEVCTCDECIKPIPLDDGTQLAPTATNSIKDQLFFSTRNYIMLNRMAEILVKDYPNLELHTHAYIFASEPPKVKLHPAIVPHYAAYPTKDERYPILEQTSKGGSVWSRRMRQWSDEQDVKFGYFGYYYASGFNALADTAGPDYKALAQMGGIHAHNEGQASETGDLNSWDVDGIEKWIITKLQWDPTQNPTALRADYIRRVYGDAAPQMTQFYQLINDAWHSADNPTTVNCHTSSKILFQEFIVNAGVESQAKGLLEEAIETATDVKSKKMIERTLAKFKAFAAELNRLPVPYVPESTAQWSQYESPHWYKAHEVTDFERIPTSQPVTADLEAVHRTSIAMMRDDKNLYFKIDAFDEQQQPSEPPEQGKHFPKSDRVEIVLRSGSNAYYMAFGADGGVYLLKNWNTDRPWSNQTQVRFRTDKGRWSALVSVSLDDLEATDADVEMDAKFSRVVNPKTPQREESTYGGKSIFNDHPLLRSPMVLSR</sequence>
<dbReference type="KEGG" id="rml:FF011L_27760"/>
<keyword evidence="3" id="KW-1185">Reference proteome</keyword>
<dbReference type="Gene3D" id="3.30.379.10">
    <property type="entry name" value="Chitobiase/beta-hexosaminidase domain 2-like"/>
    <property type="match status" value="1"/>
</dbReference>
<dbReference type="SUPFAM" id="SSF49344">
    <property type="entry name" value="CBD9-like"/>
    <property type="match status" value="1"/>
</dbReference>
<proteinExistence type="predicted"/>
<dbReference type="InterPro" id="IPR029018">
    <property type="entry name" value="Hex-like_dom2"/>
</dbReference>
<dbReference type="SUPFAM" id="SSF55545">
    <property type="entry name" value="beta-N-acetylhexosaminidase-like domain"/>
    <property type="match status" value="1"/>
</dbReference>
<evidence type="ECO:0000256" key="1">
    <source>
        <dbReference type="ARBA" id="ARBA00022801"/>
    </source>
</evidence>
<evidence type="ECO:0000313" key="2">
    <source>
        <dbReference type="EMBL" id="QDS93999.1"/>
    </source>
</evidence>
<organism evidence="2 3">
    <name type="scientific">Roseimaritima multifibrata</name>
    <dbReference type="NCBI Taxonomy" id="1930274"/>
    <lineage>
        <taxon>Bacteria</taxon>
        <taxon>Pseudomonadati</taxon>
        <taxon>Planctomycetota</taxon>
        <taxon>Planctomycetia</taxon>
        <taxon>Pirellulales</taxon>
        <taxon>Pirellulaceae</taxon>
        <taxon>Roseimaritima</taxon>
    </lineage>
</organism>
<protein>
    <recommendedName>
        <fullName evidence="4">Alpha glucuronidase N-terminal domain-containing protein</fullName>
    </recommendedName>
</protein>
<dbReference type="PANTHER" id="PTHR47406">
    <property type="entry name" value="COAGULATION FACTOR 5/8 TYPE, C-TERMINAL"/>
    <property type="match status" value="1"/>
</dbReference>
<dbReference type="Proteomes" id="UP000320672">
    <property type="component" value="Chromosome"/>
</dbReference>